<sequence length="330" mass="37402">MKLFLVQQIVLLLTLTVIISVADDDANDDNGVDADFDVEGFLDEQVTIDYNGNPFTGTYREFREFQHKDHCDGIKIFEDCINSKEKTAWDCKWVENICVPGEVRPLQNASDDDDDDDDEEDANFDVEAFLDEEIEIEYYGETFKGTHRELRELEHKNYCTGIDDKNDCINEKKEERAWDCIWDNGICVPGEVRPLGGPKNNGKKPLESPKKKVNKPLISPKIEAKPLESPKNNGNQPLENPKNEAKPLESPKNEAKPLENPKNEAKPLESPKNEAKPLENPKNKAKPSENPKNEAKPLENPKNEAKPLESPKNEAKPLESPKNNGKKKQK</sequence>
<keyword evidence="4" id="KW-1185">Reference proteome</keyword>
<reference evidence="3 4" key="1">
    <citation type="submission" date="2024-10" db="EMBL/GenBank/DDBJ databases">
        <authorList>
            <person name="Kim D."/>
        </authorList>
    </citation>
    <scope>NUCLEOTIDE SEQUENCE [LARGE SCALE GENOMIC DNA]</scope>
    <source>
        <strain evidence="3">BH-2024</strain>
    </source>
</reference>
<evidence type="ECO:0000256" key="1">
    <source>
        <dbReference type="SAM" id="MobiDB-lite"/>
    </source>
</evidence>
<dbReference type="Proteomes" id="UP001620626">
    <property type="component" value="Unassembled WGS sequence"/>
</dbReference>
<proteinExistence type="predicted"/>
<dbReference type="EMBL" id="JBICBT010000046">
    <property type="protein sequence ID" value="KAL3125183.1"/>
    <property type="molecule type" value="Genomic_DNA"/>
</dbReference>
<feature type="chain" id="PRO_5044746925" description="Effector protein" evidence="2">
    <location>
        <begin position="21"/>
        <end position="330"/>
    </location>
</feature>
<dbReference type="AlphaFoldDB" id="A0ABD2MCD3"/>
<organism evidence="3 4">
    <name type="scientific">Heterodera trifolii</name>
    <dbReference type="NCBI Taxonomy" id="157864"/>
    <lineage>
        <taxon>Eukaryota</taxon>
        <taxon>Metazoa</taxon>
        <taxon>Ecdysozoa</taxon>
        <taxon>Nematoda</taxon>
        <taxon>Chromadorea</taxon>
        <taxon>Rhabditida</taxon>
        <taxon>Tylenchina</taxon>
        <taxon>Tylenchomorpha</taxon>
        <taxon>Tylenchoidea</taxon>
        <taxon>Heteroderidae</taxon>
        <taxon>Heteroderinae</taxon>
        <taxon>Heterodera</taxon>
    </lineage>
</organism>
<evidence type="ECO:0000256" key="2">
    <source>
        <dbReference type="SAM" id="SignalP"/>
    </source>
</evidence>
<accession>A0ABD2MCD3</accession>
<feature type="region of interest" description="Disordered" evidence="1">
    <location>
        <begin position="191"/>
        <end position="330"/>
    </location>
</feature>
<keyword evidence="2" id="KW-0732">Signal</keyword>
<feature type="compositionally biased region" description="Basic and acidic residues" evidence="1">
    <location>
        <begin position="241"/>
        <end position="319"/>
    </location>
</feature>
<protein>
    <recommendedName>
        <fullName evidence="5">Effector protein</fullName>
    </recommendedName>
</protein>
<name>A0ABD2MCD3_9BILA</name>
<evidence type="ECO:0008006" key="5">
    <source>
        <dbReference type="Google" id="ProtNLM"/>
    </source>
</evidence>
<comment type="caution">
    <text evidence="3">The sequence shown here is derived from an EMBL/GenBank/DDBJ whole genome shotgun (WGS) entry which is preliminary data.</text>
</comment>
<evidence type="ECO:0000313" key="4">
    <source>
        <dbReference type="Proteomes" id="UP001620626"/>
    </source>
</evidence>
<gene>
    <name evidence="3" type="ORF">niasHT_000856</name>
</gene>
<evidence type="ECO:0000313" key="3">
    <source>
        <dbReference type="EMBL" id="KAL3125183.1"/>
    </source>
</evidence>
<feature type="signal peptide" evidence="2">
    <location>
        <begin position="1"/>
        <end position="20"/>
    </location>
</feature>